<dbReference type="InterPro" id="IPR007691">
    <property type="entry name" value="LpxD"/>
</dbReference>
<dbReference type="Gene3D" id="3.40.1390.10">
    <property type="entry name" value="MurE/MurF, N-terminal domain"/>
    <property type="match status" value="1"/>
</dbReference>
<dbReference type="Pfam" id="PF14602">
    <property type="entry name" value="Hexapep_2"/>
    <property type="match status" value="1"/>
</dbReference>
<comment type="function">
    <text evidence="7">Catalyzes the N-acylation of UDP-3-O-acylglucosamine using 3-hydroxyacyl-ACP as the acyl donor. Is involved in the biosynthesis of lipid A, a phosphorylated glycolipid that anchors the lipopolysaccharide to the outer membrane of the cell.</text>
</comment>
<sequence length="368" mass="39319">MPNPSFKLSEIAEKLGVRLALKTPEDDIVITGINTLEEAGPTELSFLANPKYVSQLSTTRAGAVIVRPEHENDVERALVTDNPYPMFAQALTLFVKPQGSFTGISHMACIHPEAVLGEDCTVYPFCYIGPRTVLGKGCVVFPGCYIGEDCELGEGCILYPRAVLMAGTKLGKACVLQPGAVLGGEGFGFVRTSEGIRKVPQIGHVELGDHVEIGANATIDRAALSATLVGDGTCIDNLVMVGHNVHIGKDCLIVSQVGISGSTHVGDNVTMAGQAGISGHLHIGNNSTIGPQAGVAKDISEGQVVGGSPTMDYNTYLRNATLMPKLPELFKRVARLEKEMGHKPMASDKTDRSLVAMWNRWMSMMHHR</sequence>
<name>A0A921AUP2_9BACT</name>
<dbReference type="AlphaFoldDB" id="A0A921AUP2"/>
<evidence type="ECO:0000256" key="3">
    <source>
        <dbReference type="ARBA" id="ARBA00022679"/>
    </source>
</evidence>
<dbReference type="Proteomes" id="UP000698963">
    <property type="component" value="Unassembled WGS sequence"/>
</dbReference>
<dbReference type="NCBIfam" id="NF002060">
    <property type="entry name" value="PRK00892.1"/>
    <property type="match status" value="1"/>
</dbReference>
<dbReference type="GO" id="GO:0016020">
    <property type="term" value="C:membrane"/>
    <property type="evidence" value="ECO:0007669"/>
    <property type="project" value="GOC"/>
</dbReference>
<keyword evidence="2 7" id="KW-0441">Lipid A biosynthesis</keyword>
<dbReference type="EC" id="2.3.1.191" evidence="7"/>
<dbReference type="Pfam" id="PF00132">
    <property type="entry name" value="Hexapep"/>
    <property type="match status" value="1"/>
</dbReference>
<evidence type="ECO:0000313" key="10">
    <source>
        <dbReference type="Proteomes" id="UP000698963"/>
    </source>
</evidence>
<feature type="domain" description="UDP-3-O-[3-hydroxymyristoyl] glucosamine N-acyltransferase non-repeat region" evidence="8">
    <location>
        <begin position="27"/>
        <end position="93"/>
    </location>
</feature>
<dbReference type="Gene3D" id="2.160.10.10">
    <property type="entry name" value="Hexapeptide repeat proteins"/>
    <property type="match status" value="1"/>
</dbReference>
<evidence type="ECO:0000313" key="9">
    <source>
        <dbReference type="EMBL" id="HJD96179.1"/>
    </source>
</evidence>
<feature type="active site" description="Proton acceptor" evidence="7">
    <location>
        <position position="243"/>
    </location>
</feature>
<dbReference type="GO" id="GO:0016410">
    <property type="term" value="F:N-acyltransferase activity"/>
    <property type="evidence" value="ECO:0007669"/>
    <property type="project" value="InterPro"/>
</dbReference>
<accession>A0A921AUP2</accession>
<dbReference type="PANTHER" id="PTHR43378">
    <property type="entry name" value="UDP-3-O-ACYLGLUCOSAMINE N-ACYLTRANSFERASE"/>
    <property type="match status" value="1"/>
</dbReference>
<dbReference type="CDD" id="cd03352">
    <property type="entry name" value="LbH_LpxD"/>
    <property type="match status" value="1"/>
</dbReference>
<dbReference type="PANTHER" id="PTHR43378:SF2">
    <property type="entry name" value="UDP-3-O-ACYLGLUCOSAMINE N-ACYLTRANSFERASE 1, MITOCHONDRIAL-RELATED"/>
    <property type="match status" value="1"/>
</dbReference>
<evidence type="ECO:0000256" key="4">
    <source>
        <dbReference type="ARBA" id="ARBA00022737"/>
    </source>
</evidence>
<keyword evidence="3 7" id="KW-0808">Transferase</keyword>
<protein>
    <recommendedName>
        <fullName evidence="7">UDP-3-O-acylglucosamine N-acyltransferase</fullName>
        <ecNumber evidence="7">2.3.1.191</ecNumber>
    </recommendedName>
</protein>
<dbReference type="Pfam" id="PF04613">
    <property type="entry name" value="LpxD"/>
    <property type="match status" value="1"/>
</dbReference>
<comment type="subunit">
    <text evidence="7">Homotrimer.</text>
</comment>
<dbReference type="EMBL" id="DYZA01000017">
    <property type="protein sequence ID" value="HJD96179.1"/>
    <property type="molecule type" value="Genomic_DNA"/>
</dbReference>
<evidence type="ECO:0000259" key="8">
    <source>
        <dbReference type="Pfam" id="PF04613"/>
    </source>
</evidence>
<dbReference type="HAMAP" id="MF_00523">
    <property type="entry name" value="LpxD"/>
    <property type="match status" value="1"/>
</dbReference>
<keyword evidence="1 7" id="KW-0444">Lipid biosynthesis</keyword>
<evidence type="ECO:0000256" key="1">
    <source>
        <dbReference type="ARBA" id="ARBA00022516"/>
    </source>
</evidence>
<evidence type="ECO:0000256" key="2">
    <source>
        <dbReference type="ARBA" id="ARBA00022556"/>
    </source>
</evidence>
<dbReference type="NCBIfam" id="TIGR01853">
    <property type="entry name" value="lipid_A_lpxD"/>
    <property type="match status" value="1"/>
</dbReference>
<dbReference type="GO" id="GO:0103118">
    <property type="term" value="F:UDP-3-O-[(3R)-3-hydroxyacyl]-glucosamine N-acyltransferase activity"/>
    <property type="evidence" value="ECO:0007669"/>
    <property type="project" value="UniProtKB-EC"/>
</dbReference>
<evidence type="ECO:0000256" key="6">
    <source>
        <dbReference type="ARBA" id="ARBA00023315"/>
    </source>
</evidence>
<keyword evidence="4 7" id="KW-0677">Repeat</keyword>
<organism evidence="9 10">
    <name type="scientific">Mailhella massiliensis</name>
    <dbReference type="NCBI Taxonomy" id="1903261"/>
    <lineage>
        <taxon>Bacteria</taxon>
        <taxon>Pseudomonadati</taxon>
        <taxon>Thermodesulfobacteriota</taxon>
        <taxon>Desulfovibrionia</taxon>
        <taxon>Desulfovibrionales</taxon>
        <taxon>Desulfovibrionaceae</taxon>
        <taxon>Mailhella</taxon>
    </lineage>
</organism>
<comment type="similarity">
    <text evidence="7">Belongs to the transferase hexapeptide repeat family. LpxD subfamily.</text>
</comment>
<comment type="caution">
    <text evidence="9">The sequence shown here is derived from an EMBL/GenBank/DDBJ whole genome shotgun (WGS) entry which is preliminary data.</text>
</comment>
<keyword evidence="6 7" id="KW-0012">Acyltransferase</keyword>
<evidence type="ECO:0000256" key="5">
    <source>
        <dbReference type="ARBA" id="ARBA00023098"/>
    </source>
</evidence>
<dbReference type="InterPro" id="IPR011004">
    <property type="entry name" value="Trimer_LpxA-like_sf"/>
</dbReference>
<reference evidence="9" key="1">
    <citation type="journal article" date="2021" name="PeerJ">
        <title>Extensive microbial diversity within the chicken gut microbiome revealed by metagenomics and culture.</title>
        <authorList>
            <person name="Gilroy R."/>
            <person name="Ravi A."/>
            <person name="Getino M."/>
            <person name="Pursley I."/>
            <person name="Horton D.L."/>
            <person name="Alikhan N.F."/>
            <person name="Baker D."/>
            <person name="Gharbi K."/>
            <person name="Hall N."/>
            <person name="Watson M."/>
            <person name="Adriaenssens E.M."/>
            <person name="Foster-Nyarko E."/>
            <person name="Jarju S."/>
            <person name="Secka A."/>
            <person name="Antonio M."/>
            <person name="Oren A."/>
            <person name="Chaudhuri R.R."/>
            <person name="La Ragione R."/>
            <person name="Hildebrand F."/>
            <person name="Pallen M.J."/>
        </authorList>
    </citation>
    <scope>NUCLEOTIDE SEQUENCE</scope>
    <source>
        <strain evidence="9">ChiGjej2B2-19336</strain>
    </source>
</reference>
<keyword evidence="5 7" id="KW-0443">Lipid metabolism</keyword>
<comment type="catalytic activity">
    <reaction evidence="7">
        <text>a UDP-3-O-[(3R)-3-hydroxyacyl]-alpha-D-glucosamine + a (3R)-hydroxyacyl-[ACP] = a UDP-2-N,3-O-bis[(3R)-3-hydroxyacyl]-alpha-D-glucosamine + holo-[ACP] + H(+)</text>
        <dbReference type="Rhea" id="RHEA:53836"/>
        <dbReference type="Rhea" id="RHEA-COMP:9685"/>
        <dbReference type="Rhea" id="RHEA-COMP:9945"/>
        <dbReference type="ChEBI" id="CHEBI:15378"/>
        <dbReference type="ChEBI" id="CHEBI:64479"/>
        <dbReference type="ChEBI" id="CHEBI:78827"/>
        <dbReference type="ChEBI" id="CHEBI:137740"/>
        <dbReference type="ChEBI" id="CHEBI:137748"/>
        <dbReference type="EC" id="2.3.1.191"/>
    </reaction>
</comment>
<reference evidence="9" key="2">
    <citation type="submission" date="2021-09" db="EMBL/GenBank/DDBJ databases">
        <authorList>
            <person name="Gilroy R."/>
        </authorList>
    </citation>
    <scope>NUCLEOTIDE SEQUENCE</scope>
    <source>
        <strain evidence="9">ChiGjej2B2-19336</strain>
    </source>
</reference>
<gene>
    <name evidence="7 9" type="primary">lpxD</name>
    <name evidence="9" type="ORF">K8W16_00830</name>
</gene>
<dbReference type="InterPro" id="IPR001451">
    <property type="entry name" value="Hexapep"/>
</dbReference>
<dbReference type="InterPro" id="IPR020573">
    <property type="entry name" value="UDP_GlcNAc_AcTrfase_non-rep"/>
</dbReference>
<dbReference type="GO" id="GO:0009245">
    <property type="term" value="P:lipid A biosynthetic process"/>
    <property type="evidence" value="ECO:0007669"/>
    <property type="project" value="UniProtKB-UniRule"/>
</dbReference>
<dbReference type="SUPFAM" id="SSF51161">
    <property type="entry name" value="Trimeric LpxA-like enzymes"/>
    <property type="match status" value="1"/>
</dbReference>
<comment type="pathway">
    <text evidence="7">Bacterial outer membrane biogenesis; LPS lipid A biosynthesis.</text>
</comment>
<dbReference type="RefSeq" id="WP_304120328.1">
    <property type="nucleotide sequence ID" value="NZ_DYZA01000017.1"/>
</dbReference>
<proteinExistence type="inferred from homology"/>
<evidence type="ECO:0000256" key="7">
    <source>
        <dbReference type="HAMAP-Rule" id="MF_00523"/>
    </source>
</evidence>